<proteinExistence type="predicted"/>
<evidence type="ECO:0000313" key="2">
    <source>
        <dbReference type="EMBL" id="QHT04074.1"/>
    </source>
</evidence>
<protein>
    <submittedName>
        <fullName evidence="2">Uncharacterized protein</fullName>
    </submittedName>
</protein>
<feature type="transmembrane region" description="Helical" evidence="1">
    <location>
        <begin position="6"/>
        <end position="25"/>
    </location>
</feature>
<sequence length="181" mass="20800">MRSSDITFSILIILIFVGMYFYNILAIGIQNIQDNWPEYRCNPMIMPFAGTFGHDAGQNFTYCIQNMQMDYMSYLLSPMNYLMSVMGNVSGEFMDAIQFVREFFNVMRNFITSIIQSIFGVFLNILTQMQYLLIKMKDMVSKTVGIVVTMMYILQGGIMTMQSGWNGPPGSMVRFMSKLSI</sequence>
<dbReference type="EMBL" id="MN739423">
    <property type="protein sequence ID" value="QHT04074.1"/>
    <property type="molecule type" value="Genomic_DNA"/>
</dbReference>
<keyword evidence="1" id="KW-0472">Membrane</keyword>
<keyword evidence="1" id="KW-0812">Transmembrane</keyword>
<feature type="transmembrane region" description="Helical" evidence="1">
    <location>
        <begin position="110"/>
        <end position="132"/>
    </location>
</feature>
<accession>A0A6C0CK71</accession>
<organism evidence="2">
    <name type="scientific">viral metagenome</name>
    <dbReference type="NCBI Taxonomy" id="1070528"/>
    <lineage>
        <taxon>unclassified sequences</taxon>
        <taxon>metagenomes</taxon>
        <taxon>organismal metagenomes</taxon>
    </lineage>
</organism>
<feature type="transmembrane region" description="Helical" evidence="1">
    <location>
        <begin position="144"/>
        <end position="165"/>
    </location>
</feature>
<keyword evidence="1" id="KW-1133">Transmembrane helix</keyword>
<evidence type="ECO:0000256" key="1">
    <source>
        <dbReference type="SAM" id="Phobius"/>
    </source>
</evidence>
<name>A0A6C0CK71_9ZZZZ</name>
<reference evidence="2" key="1">
    <citation type="journal article" date="2020" name="Nature">
        <title>Giant virus diversity and host interactions through global metagenomics.</title>
        <authorList>
            <person name="Schulz F."/>
            <person name="Roux S."/>
            <person name="Paez-Espino D."/>
            <person name="Jungbluth S."/>
            <person name="Walsh D.A."/>
            <person name="Denef V.J."/>
            <person name="McMahon K.D."/>
            <person name="Konstantinidis K.T."/>
            <person name="Eloe-Fadrosh E.A."/>
            <person name="Kyrpides N.C."/>
            <person name="Woyke T."/>
        </authorList>
    </citation>
    <scope>NUCLEOTIDE SEQUENCE</scope>
    <source>
        <strain evidence="2">GVMAG-M-3300021185-45</strain>
    </source>
</reference>
<dbReference type="AlphaFoldDB" id="A0A6C0CK71"/>